<evidence type="ECO:0000256" key="1">
    <source>
        <dbReference type="ARBA" id="ARBA00004514"/>
    </source>
</evidence>
<dbReference type="OrthoDB" id="6614233at2"/>
<organism evidence="6 7">
    <name type="scientific">Candidatus Pantoea floridensis</name>
    <dbReference type="NCBI Taxonomy" id="1938870"/>
    <lineage>
        <taxon>Bacteria</taxon>
        <taxon>Pseudomonadati</taxon>
        <taxon>Pseudomonadota</taxon>
        <taxon>Gammaproteobacteria</taxon>
        <taxon>Enterobacterales</taxon>
        <taxon>Erwiniaceae</taxon>
        <taxon>Pantoea</taxon>
    </lineage>
</organism>
<evidence type="ECO:0000313" key="6">
    <source>
        <dbReference type="EMBL" id="SOD38963.1"/>
    </source>
</evidence>
<dbReference type="Gene3D" id="1.20.58.380">
    <property type="entry name" value="Flagellar protein flit"/>
    <property type="match status" value="1"/>
</dbReference>
<accession>A0A286BXR9</accession>
<gene>
    <name evidence="6" type="ORF">SAMN06273570_3400</name>
</gene>
<dbReference type="RefSeq" id="WP_097096823.1">
    <property type="nucleotide sequence ID" value="NZ_OCMY01000001.1"/>
</dbReference>
<dbReference type="GO" id="GO:0044781">
    <property type="term" value="P:bacterial-type flagellum organization"/>
    <property type="evidence" value="ECO:0007669"/>
    <property type="project" value="UniProtKB-KW"/>
</dbReference>
<keyword evidence="7" id="KW-1185">Reference proteome</keyword>
<evidence type="ECO:0000256" key="5">
    <source>
        <dbReference type="ARBA" id="ARBA00093797"/>
    </source>
</evidence>
<sequence>MQNKIMVQIMQLQEVNQQLQALASKEDWEAFSEQIGAYLAQMQALCQRDFTQEPETLTAQQLSALLAEDAQLRTLIKSRLSILSQDMSAMRKSRSSSQAYNAV</sequence>
<evidence type="ECO:0000256" key="3">
    <source>
        <dbReference type="ARBA" id="ARBA00022795"/>
    </source>
</evidence>
<comment type="subcellular location">
    <subcellularLocation>
        <location evidence="1">Cytoplasm</location>
        <location evidence="1">Cytosol</location>
    </subcellularLocation>
</comment>
<keyword evidence="4" id="KW-0143">Chaperone</keyword>
<dbReference type="InterPro" id="IPR008622">
    <property type="entry name" value="FliT"/>
</dbReference>
<evidence type="ECO:0000313" key="7">
    <source>
        <dbReference type="Proteomes" id="UP000219271"/>
    </source>
</evidence>
<evidence type="ECO:0000256" key="4">
    <source>
        <dbReference type="ARBA" id="ARBA00023186"/>
    </source>
</evidence>
<keyword evidence="2" id="KW-0963">Cytoplasm</keyword>
<reference evidence="7" key="1">
    <citation type="submission" date="2017-09" db="EMBL/GenBank/DDBJ databases">
        <authorList>
            <person name="Varghese N."/>
            <person name="Submissions S."/>
        </authorList>
    </citation>
    <scope>NUCLEOTIDE SEQUENCE [LARGE SCALE GENOMIC DNA]</scope>
    <source>
        <strain evidence="7">JKS000234</strain>
    </source>
</reference>
<dbReference type="Pfam" id="PF05400">
    <property type="entry name" value="FliT"/>
    <property type="match status" value="1"/>
</dbReference>
<evidence type="ECO:0000256" key="2">
    <source>
        <dbReference type="ARBA" id="ARBA00022490"/>
    </source>
</evidence>
<keyword evidence="3" id="KW-1005">Bacterial flagellum biogenesis</keyword>
<proteinExistence type="predicted"/>
<name>A0A286BXR9_9GAMM</name>
<dbReference type="AlphaFoldDB" id="A0A286BXR9"/>
<dbReference type="Proteomes" id="UP000219271">
    <property type="component" value="Unassembled WGS sequence"/>
</dbReference>
<dbReference type="EMBL" id="OCMY01000001">
    <property type="protein sequence ID" value="SOD38963.1"/>
    <property type="molecule type" value="Genomic_DNA"/>
</dbReference>
<protein>
    <recommendedName>
        <fullName evidence="5">Flagellar protein FliT</fullName>
    </recommendedName>
</protein>